<dbReference type="InterPro" id="IPR011989">
    <property type="entry name" value="ARM-like"/>
</dbReference>
<proteinExistence type="predicted"/>
<reference evidence="2 3" key="1">
    <citation type="submission" date="2024-01" db="EMBL/GenBank/DDBJ databases">
        <title>A draft genome for a cacao thread blight-causing isolate of Paramarasmius palmivorus.</title>
        <authorList>
            <person name="Baruah I.K."/>
            <person name="Bukari Y."/>
            <person name="Amoako-Attah I."/>
            <person name="Meinhardt L.W."/>
            <person name="Bailey B.A."/>
            <person name="Cohen S.P."/>
        </authorList>
    </citation>
    <scope>NUCLEOTIDE SEQUENCE [LARGE SCALE GENOMIC DNA]</scope>
    <source>
        <strain evidence="2 3">GH-12</strain>
    </source>
</reference>
<dbReference type="InterPro" id="IPR016024">
    <property type="entry name" value="ARM-type_fold"/>
</dbReference>
<comment type="caution">
    <text evidence="2">The sequence shown here is derived from an EMBL/GenBank/DDBJ whole genome shotgun (WGS) entry which is preliminary data.</text>
</comment>
<dbReference type="EMBL" id="JAYKXP010000018">
    <property type="protein sequence ID" value="KAK7047902.1"/>
    <property type="molecule type" value="Genomic_DNA"/>
</dbReference>
<keyword evidence="3" id="KW-1185">Reference proteome</keyword>
<evidence type="ECO:0000313" key="3">
    <source>
        <dbReference type="Proteomes" id="UP001383192"/>
    </source>
</evidence>
<dbReference type="AlphaFoldDB" id="A0AAW0D966"/>
<dbReference type="SUPFAM" id="SSF48371">
    <property type="entry name" value="ARM repeat"/>
    <property type="match status" value="1"/>
</dbReference>
<dbReference type="Proteomes" id="UP001383192">
    <property type="component" value="Unassembled WGS sequence"/>
</dbReference>
<sequence length="1119" mass="126379">MPGPSRKNKQKPQRNGPRTSYTPAAYVGDIDNARDWNHIVLILCDFLELPDLTTRSGLKKVHAKFDAIVGRLDQVYAEHEDNVRIAGGVVGIYAKMCADSILRNKLFQRGFVSKLLPLLDKPYSLHMALRSLSSVAHHGSDIVHTELAKLTPNLLRLLDEFPEDPKVAELSITIMSHSIVGVVAKHVTLATHTPYKPPYLKIRPLLDAICKQLKNPTATRYLIDHAVTLLSHLAYHYGAEIKAHKSTVHFFLAGLRNKNWEFRCQCLSGIIRMHLHEDEDDMHLFDPNIYLQLAKKRWPDNLADVFSDYGQARTDMYIRMTTQRDFQNALMKVASSRDLYAFGLSLYELIMRTEWAIADGFFQEQDPRTGQLKMIDSSALGLPFQRYPDALPHCAKAIRAKGKPEELDKADVLDIKYLIMKQRTREAADMARNSLQRNPDFAYYHYAISLTADHVEGLKASKKGLKCKQTTLFIRYQLIQRAVEHAGDYGLATLNEAGHDSTKWEEGVAFLMSALDDSKLFVREAPPDNHRMRNVLYWNILLGVLVRGPDASPDLREIKSSLSKLKFTDDFTEFMGLRPPNTQLRLAQETLVKNFESGVTEWGDIIANMEGPEEKEVDPEKAEDDLAAWLDDMKLDNGEREPLMAHPKVNVNHVALYQPRGRKGFVPTLTYTLMFGQDSSENDLVLFCEGNGCRKLIVQRPLVYPVALQYAQSHFGIPTSFAIFHTDQLDLCRGERAEVSPDAWPVVIRLASRFYVYDRREDTCSETNVGEQVLPVAGTVGFNEISTKLKFQFYERQGEWSSTDMECSVSSTMPFKDVFQAYEAHMRRVEPRKPAFSNGAEIGYHYKNQKILPSQSPQDLNMGDDAVIECYPIFKGFGLGSGGGAVSFRKPVIYLFSPIQVNAKIKVSLVPQWSFAATYPVVPVKPSSSADLHQQIRWSVQTQADGSLKTETGLEVAYLFWEANTNPTDSISPLPEANRFIPNQASVNPYDSVALSVDALPEYLEKVLLALGLHTEARSSFITYWLPSFLKHKHVALRFVNQSSYESAAPLEVTPQPDVITRVFMLFKGISVDTGVWDAALKRASLDHAVWRDVVGVDVQKAWDHSLFRVLEWGGMELS</sequence>
<evidence type="ECO:0000256" key="1">
    <source>
        <dbReference type="SAM" id="MobiDB-lite"/>
    </source>
</evidence>
<accession>A0AAW0D966</accession>
<dbReference type="Gene3D" id="3.10.20.90">
    <property type="entry name" value="Phosphatidylinositol 3-kinase Catalytic Subunit, Chain A, domain 1"/>
    <property type="match status" value="1"/>
</dbReference>
<feature type="compositionally biased region" description="Basic residues" evidence="1">
    <location>
        <begin position="1"/>
        <end position="12"/>
    </location>
</feature>
<organism evidence="2 3">
    <name type="scientific">Paramarasmius palmivorus</name>
    <dbReference type="NCBI Taxonomy" id="297713"/>
    <lineage>
        <taxon>Eukaryota</taxon>
        <taxon>Fungi</taxon>
        <taxon>Dikarya</taxon>
        <taxon>Basidiomycota</taxon>
        <taxon>Agaricomycotina</taxon>
        <taxon>Agaricomycetes</taxon>
        <taxon>Agaricomycetidae</taxon>
        <taxon>Agaricales</taxon>
        <taxon>Marasmiineae</taxon>
        <taxon>Marasmiaceae</taxon>
        <taxon>Paramarasmius</taxon>
    </lineage>
</organism>
<name>A0AAW0D966_9AGAR</name>
<dbReference type="Gene3D" id="1.25.10.10">
    <property type="entry name" value="Leucine-rich Repeat Variant"/>
    <property type="match status" value="1"/>
</dbReference>
<gene>
    <name evidence="2" type="ORF">VNI00_006230</name>
</gene>
<evidence type="ECO:0000313" key="2">
    <source>
        <dbReference type="EMBL" id="KAK7047902.1"/>
    </source>
</evidence>
<protein>
    <submittedName>
        <fullName evidence="2">Uncharacterized protein</fullName>
    </submittedName>
</protein>
<feature type="region of interest" description="Disordered" evidence="1">
    <location>
        <begin position="1"/>
        <end position="23"/>
    </location>
</feature>
<dbReference type="CDD" id="cd01763">
    <property type="entry name" value="Ubl_SUMO_like"/>
    <property type="match status" value="1"/>
</dbReference>